<protein>
    <submittedName>
        <fullName evidence="1">Putative tick transposon</fullName>
    </submittedName>
</protein>
<dbReference type="AlphaFoldDB" id="A0A6B0UUJ3"/>
<organism evidence="1">
    <name type="scientific">Ixodes ricinus</name>
    <name type="common">Common tick</name>
    <name type="synonym">Acarus ricinus</name>
    <dbReference type="NCBI Taxonomy" id="34613"/>
    <lineage>
        <taxon>Eukaryota</taxon>
        <taxon>Metazoa</taxon>
        <taxon>Ecdysozoa</taxon>
        <taxon>Arthropoda</taxon>
        <taxon>Chelicerata</taxon>
        <taxon>Arachnida</taxon>
        <taxon>Acari</taxon>
        <taxon>Parasitiformes</taxon>
        <taxon>Ixodida</taxon>
        <taxon>Ixodoidea</taxon>
        <taxon>Ixodidae</taxon>
        <taxon>Ixodinae</taxon>
        <taxon>Ixodes</taxon>
    </lineage>
</organism>
<proteinExistence type="predicted"/>
<dbReference type="EMBL" id="GIFC01011417">
    <property type="protein sequence ID" value="MXU93500.1"/>
    <property type="molecule type" value="Transcribed_RNA"/>
</dbReference>
<evidence type="ECO:0000313" key="1">
    <source>
        <dbReference type="EMBL" id="MXU93500.1"/>
    </source>
</evidence>
<sequence>MTINSFKTQLVSFTRAHSPITSTCTICNQPVTKSPMYKYLDARLSSDLAWNTHLTHILSIANRSLGYIRCNLKLAPPSVQQLAHTTLVRSQLEYTSYIWPPWQHSLVTNIEAVQNGAIFSDYSRDTSITSLRINSNLDLFSSRRTLS</sequence>
<accession>A0A6B0UUJ3</accession>
<reference evidence="1" key="1">
    <citation type="submission" date="2019-12" db="EMBL/GenBank/DDBJ databases">
        <title>An insight into the sialome of adult female Ixodes ricinus ticks feeding for 6 days.</title>
        <authorList>
            <person name="Perner J."/>
            <person name="Ribeiro J.M.C."/>
        </authorList>
    </citation>
    <scope>NUCLEOTIDE SEQUENCE</scope>
    <source>
        <strain evidence="1">Semi-engorged</strain>
        <tissue evidence="1">Salivary glands</tissue>
    </source>
</reference>
<name>A0A6B0UUJ3_IXORI</name>